<dbReference type="GO" id="GO:0005886">
    <property type="term" value="C:plasma membrane"/>
    <property type="evidence" value="ECO:0007669"/>
    <property type="project" value="UniProtKB-SubCell"/>
</dbReference>
<dbReference type="Pfam" id="PF01627">
    <property type="entry name" value="Hpt"/>
    <property type="match status" value="1"/>
</dbReference>
<evidence type="ECO:0000313" key="12">
    <source>
        <dbReference type="Proteomes" id="UP000053586"/>
    </source>
</evidence>
<evidence type="ECO:0000256" key="7">
    <source>
        <dbReference type="SAM" id="Phobius"/>
    </source>
</evidence>
<keyword evidence="3 6" id="KW-0597">Phosphoprotein</keyword>
<evidence type="ECO:0000256" key="6">
    <source>
        <dbReference type="PROSITE-ProRule" id="PRU00169"/>
    </source>
</evidence>
<dbReference type="SUPFAM" id="SSF55874">
    <property type="entry name" value="ATPase domain of HSP90 chaperone/DNA topoisomerase II/histidine kinase"/>
    <property type="match status" value="1"/>
</dbReference>
<dbReference type="Pfam" id="PF00512">
    <property type="entry name" value="HisKA"/>
    <property type="match status" value="1"/>
</dbReference>
<feature type="domain" description="Response regulatory" evidence="9">
    <location>
        <begin position="643"/>
        <end position="759"/>
    </location>
</feature>
<dbReference type="GO" id="GO:0000155">
    <property type="term" value="F:phosphorelay sensor kinase activity"/>
    <property type="evidence" value="ECO:0007669"/>
    <property type="project" value="InterPro"/>
</dbReference>
<dbReference type="InterPro" id="IPR011622">
    <property type="entry name" value="7TMR_DISM_rcpt_extracell_dom2"/>
</dbReference>
<keyword evidence="7" id="KW-1133">Transmembrane helix</keyword>
<gene>
    <name evidence="11" type="ORF">GPUN_1978</name>
</gene>
<dbReference type="Proteomes" id="UP000053586">
    <property type="component" value="Unassembled WGS sequence"/>
</dbReference>
<organism evidence="11 12">
    <name type="scientific">Glaciecola punicea ACAM 611</name>
    <dbReference type="NCBI Taxonomy" id="1121923"/>
    <lineage>
        <taxon>Bacteria</taxon>
        <taxon>Pseudomonadati</taxon>
        <taxon>Pseudomonadota</taxon>
        <taxon>Gammaproteobacteria</taxon>
        <taxon>Alteromonadales</taxon>
        <taxon>Alteromonadaceae</taxon>
        <taxon>Glaciecola</taxon>
    </lineage>
</organism>
<dbReference type="InterPro" id="IPR004358">
    <property type="entry name" value="Sig_transdc_His_kin-like_C"/>
</dbReference>
<feature type="domain" description="HPt" evidence="10">
    <location>
        <begin position="783"/>
        <end position="868"/>
    </location>
</feature>
<comment type="catalytic activity">
    <reaction evidence="1">
        <text>ATP + protein L-histidine = ADP + protein N-phospho-L-histidine.</text>
        <dbReference type="EC" id="2.7.13.3"/>
    </reaction>
</comment>
<dbReference type="STRING" id="56804.BAE46_06995"/>
<dbReference type="InterPro" id="IPR003594">
    <property type="entry name" value="HATPase_dom"/>
</dbReference>
<dbReference type="Gene3D" id="3.30.565.10">
    <property type="entry name" value="Histidine kinase-like ATPase, C-terminal domain"/>
    <property type="match status" value="1"/>
</dbReference>
<dbReference type="Gene3D" id="3.40.50.2300">
    <property type="match status" value="1"/>
</dbReference>
<dbReference type="SUPFAM" id="SSF47384">
    <property type="entry name" value="Homodimeric domain of signal transducing histidine kinase"/>
    <property type="match status" value="1"/>
</dbReference>
<keyword evidence="4" id="KW-0902">Two-component regulatory system</keyword>
<evidence type="ECO:0000256" key="3">
    <source>
        <dbReference type="ARBA" id="ARBA00022553"/>
    </source>
</evidence>
<protein>
    <recommendedName>
        <fullName evidence="2">histidine kinase</fullName>
        <ecNumber evidence="2">2.7.13.3</ecNumber>
    </recommendedName>
</protein>
<dbReference type="eggNOG" id="COG2205">
    <property type="taxonomic scope" value="Bacteria"/>
</dbReference>
<feature type="modified residue" description="Phosphohistidine" evidence="5">
    <location>
        <position position="822"/>
    </location>
</feature>
<dbReference type="AlphaFoldDB" id="H5TCR6"/>
<dbReference type="Gene3D" id="2.60.40.2380">
    <property type="match status" value="1"/>
</dbReference>
<evidence type="ECO:0000259" key="8">
    <source>
        <dbReference type="PROSITE" id="PS50109"/>
    </source>
</evidence>
<dbReference type="PANTHER" id="PTHR45339:SF5">
    <property type="entry name" value="HISTIDINE KINASE"/>
    <property type="match status" value="1"/>
</dbReference>
<dbReference type="CDD" id="cd16922">
    <property type="entry name" value="HATPase_EvgS-ArcB-TorS-like"/>
    <property type="match status" value="1"/>
</dbReference>
<feature type="transmembrane region" description="Helical" evidence="7">
    <location>
        <begin position="243"/>
        <end position="263"/>
    </location>
</feature>
<dbReference type="Pfam" id="PF07695">
    <property type="entry name" value="7TMR-DISM_7TM"/>
    <property type="match status" value="1"/>
</dbReference>
<feature type="transmembrane region" description="Helical" evidence="7">
    <location>
        <begin position="173"/>
        <end position="191"/>
    </location>
</feature>
<dbReference type="InterPro" id="IPR011623">
    <property type="entry name" value="7TMR_DISM_rcpt_extracell_dom1"/>
</dbReference>
<dbReference type="InterPro" id="IPR005467">
    <property type="entry name" value="His_kinase_dom"/>
</dbReference>
<dbReference type="InterPro" id="IPR036097">
    <property type="entry name" value="HisK_dim/P_sf"/>
</dbReference>
<reference evidence="11 12" key="1">
    <citation type="journal article" date="2012" name="J. Bacteriol.">
        <title>Genome sequence of proteorhodopsin-containing sea ice bacterium Glaciecola punicea ACAM 611T.</title>
        <authorList>
            <person name="Qin Q.-L."/>
            <person name="Xie B.-B."/>
            <person name="Shu Y.-L."/>
            <person name="Rong J.-C."/>
            <person name="Zhao D.-L."/>
            <person name="Zhang X.-Y."/>
            <person name="Chen X.-L."/>
            <person name="Zhou B.-C."/>
            <person name="Zhanga Y.-Z."/>
        </authorList>
    </citation>
    <scope>NUCLEOTIDE SEQUENCE [LARGE SCALE GENOMIC DNA]</scope>
    <source>
        <strain evidence="11 12">ACAM 611</strain>
    </source>
</reference>
<evidence type="ECO:0000256" key="5">
    <source>
        <dbReference type="PROSITE-ProRule" id="PRU00110"/>
    </source>
</evidence>
<keyword evidence="7" id="KW-0812">Transmembrane</keyword>
<proteinExistence type="predicted"/>
<dbReference type="EMBL" id="BAET01000020">
    <property type="protein sequence ID" value="GAB56093.1"/>
    <property type="molecule type" value="Genomic_DNA"/>
</dbReference>
<sequence>MGHLLSLYEDTSSLMSIENIVDPSTIFSPSQSEVPNFGFTDSVIWFRFKLRNDSTLFTWWLDIGHARLEHLTLYQFTPQGWQAQHRGMANPLNNPLLSIRSDPFPITIAPGESQTFYVRVQSRTALSLPVNLWQPLSFNAFIEFSSLLNGANLAVIIILTLYSLLTWLLTRKLLYLQFALFSFSVFLFWSTVGGHFHQYIGLLPQAESIRIISFFASLVNLCYLIFARNFLQSRHYAPLWDRLLILLIGIIALEMVLSIWVNFSILARFITLVMLLSSLVVFSTAIVILARGYKPAQLFIIVQAILFPSIVIRALGMFSILPIMFGQISIFITISILMPLPVMLYNRRMNFLAREKETALAQAMKIEQMMVQELEKQVLERTHKLKVAQTRSEEANLAKGEFLAVMSHELRTPITAIAGAAQLIDTNSLNEQNHHLLKTVRHANKQLLTLIDDVLDLAKMDAGQLKLKNKIFSLKQVLLDVITLLTPEAEERGLILKLETETLPEQVQGDASRLRQIITNLISNAIKYTDHGLITVRAELLESDDGMLPIYISVEDTGRGIPNRLKTQIFRPFIQVNSNTSEPGSVGLGLAICKRLVTEMNGTIGVESELMQGSLFWFTVDLLLPSKQSNLVKTHFKSVAPIHILLVEDIAINREIITLLLTQDGHRVTGVASGQEALDLLNVAPFDLVLMDIQMAGTDGLQASVLIRQQAHQNCIPIIALTASSSLQMSVKCRAAGMNALVSKPLCLQTLYATLAAHTTIPMLDCLEPLDKQQIMDPLYGFSDIDSKRITAISQQTLIEEGDKLTTAWANQNLILLALAAHKIAGCAAMTGLTELSNISLKLEAAATAADIEQLYILMDLYNKYRKN</sequence>
<dbReference type="Gene3D" id="1.10.287.130">
    <property type="match status" value="1"/>
</dbReference>
<dbReference type="GO" id="GO:0005524">
    <property type="term" value="F:ATP binding"/>
    <property type="evidence" value="ECO:0007669"/>
    <property type="project" value="UniProtKB-KW"/>
</dbReference>
<dbReference type="FunFam" id="3.30.565.10:FF:000010">
    <property type="entry name" value="Sensor histidine kinase RcsC"/>
    <property type="match status" value="1"/>
</dbReference>
<dbReference type="SMART" id="SM00448">
    <property type="entry name" value="REC"/>
    <property type="match status" value="1"/>
</dbReference>
<dbReference type="CDD" id="cd17546">
    <property type="entry name" value="REC_hyHK_CKI1_RcsC-like"/>
    <property type="match status" value="1"/>
</dbReference>
<dbReference type="CDD" id="cd00082">
    <property type="entry name" value="HisKA"/>
    <property type="match status" value="1"/>
</dbReference>
<feature type="transmembrane region" description="Helical" evidence="7">
    <location>
        <begin position="269"/>
        <end position="290"/>
    </location>
</feature>
<keyword evidence="12" id="KW-1185">Reference proteome</keyword>
<dbReference type="Pfam" id="PF07696">
    <property type="entry name" value="7TMR-DISMED2"/>
    <property type="match status" value="1"/>
</dbReference>
<dbReference type="InterPro" id="IPR008207">
    <property type="entry name" value="Sig_transdc_His_kin_Hpt_dom"/>
</dbReference>
<dbReference type="Pfam" id="PF02518">
    <property type="entry name" value="HATPase_c"/>
    <property type="match status" value="1"/>
</dbReference>
<evidence type="ECO:0000256" key="1">
    <source>
        <dbReference type="ARBA" id="ARBA00000085"/>
    </source>
</evidence>
<dbReference type="Pfam" id="PF00072">
    <property type="entry name" value="Response_reg"/>
    <property type="match status" value="1"/>
</dbReference>
<feature type="modified residue" description="4-aspartylphosphate" evidence="6">
    <location>
        <position position="692"/>
    </location>
</feature>
<dbReference type="PROSITE" id="PS50109">
    <property type="entry name" value="HIS_KIN"/>
    <property type="match status" value="1"/>
</dbReference>
<dbReference type="InterPro" id="IPR036641">
    <property type="entry name" value="HPT_dom_sf"/>
</dbReference>
<dbReference type="InterPro" id="IPR001789">
    <property type="entry name" value="Sig_transdc_resp-reg_receiver"/>
</dbReference>
<dbReference type="EC" id="2.7.13.3" evidence="2"/>
<evidence type="ECO:0000256" key="2">
    <source>
        <dbReference type="ARBA" id="ARBA00012438"/>
    </source>
</evidence>
<evidence type="ECO:0000256" key="4">
    <source>
        <dbReference type="ARBA" id="ARBA00023012"/>
    </source>
</evidence>
<dbReference type="SMART" id="SM00387">
    <property type="entry name" value="HATPase_c"/>
    <property type="match status" value="1"/>
</dbReference>
<dbReference type="PRINTS" id="PR00344">
    <property type="entry name" value="BCTRLSENSOR"/>
</dbReference>
<dbReference type="SUPFAM" id="SSF47226">
    <property type="entry name" value="Histidine-containing phosphotransfer domain, HPT domain"/>
    <property type="match status" value="1"/>
</dbReference>
<feature type="domain" description="Histidine kinase" evidence="8">
    <location>
        <begin position="405"/>
        <end position="624"/>
    </location>
</feature>
<name>H5TCR6_9ALTE</name>
<evidence type="ECO:0000313" key="11">
    <source>
        <dbReference type="EMBL" id="GAB56093.1"/>
    </source>
</evidence>
<dbReference type="PROSITE" id="PS50894">
    <property type="entry name" value="HPT"/>
    <property type="match status" value="1"/>
</dbReference>
<feature type="transmembrane region" description="Helical" evidence="7">
    <location>
        <begin position="324"/>
        <end position="345"/>
    </location>
</feature>
<feature type="transmembrane region" description="Helical" evidence="7">
    <location>
        <begin position="297"/>
        <end position="318"/>
    </location>
</feature>
<dbReference type="InterPro" id="IPR003661">
    <property type="entry name" value="HisK_dim/P_dom"/>
</dbReference>
<evidence type="ECO:0000259" key="10">
    <source>
        <dbReference type="PROSITE" id="PS50894"/>
    </source>
</evidence>
<accession>H5TCR6</accession>
<dbReference type="Gene3D" id="1.20.120.160">
    <property type="entry name" value="HPT domain"/>
    <property type="match status" value="1"/>
</dbReference>
<dbReference type="PROSITE" id="PS50110">
    <property type="entry name" value="RESPONSE_REGULATORY"/>
    <property type="match status" value="1"/>
</dbReference>
<keyword evidence="7" id="KW-0472">Membrane</keyword>
<evidence type="ECO:0000259" key="9">
    <source>
        <dbReference type="PROSITE" id="PS50110"/>
    </source>
</evidence>
<dbReference type="InterPro" id="IPR011006">
    <property type="entry name" value="CheY-like_superfamily"/>
</dbReference>
<comment type="caution">
    <text evidence="11">The sequence shown here is derived from an EMBL/GenBank/DDBJ whole genome shotgun (WGS) entry which is preliminary data.</text>
</comment>
<dbReference type="InterPro" id="IPR036890">
    <property type="entry name" value="HATPase_C_sf"/>
</dbReference>
<feature type="transmembrane region" description="Helical" evidence="7">
    <location>
        <begin position="211"/>
        <end position="231"/>
    </location>
</feature>
<dbReference type="SUPFAM" id="SSF52172">
    <property type="entry name" value="CheY-like"/>
    <property type="match status" value="1"/>
</dbReference>
<dbReference type="SMART" id="SM00388">
    <property type="entry name" value="HisKA"/>
    <property type="match status" value="1"/>
</dbReference>
<dbReference type="PANTHER" id="PTHR45339">
    <property type="entry name" value="HYBRID SIGNAL TRANSDUCTION HISTIDINE KINASE J"/>
    <property type="match status" value="1"/>
</dbReference>
<feature type="transmembrane region" description="Helical" evidence="7">
    <location>
        <begin position="147"/>
        <end position="168"/>
    </location>
</feature>
<reference evidence="11 12" key="2">
    <citation type="journal article" date="2017" name="Antonie Van Leeuwenhoek">
        <title>Rhizobium rhizosphaerae sp. nov., a novel species isolated from rice rhizosphere.</title>
        <authorList>
            <person name="Zhao J.J."/>
            <person name="Zhang J."/>
            <person name="Zhang R.J."/>
            <person name="Zhang C.W."/>
            <person name="Yin H.Q."/>
            <person name="Zhang X.X."/>
        </authorList>
    </citation>
    <scope>NUCLEOTIDE SEQUENCE [LARGE SCALE GENOMIC DNA]</scope>
    <source>
        <strain evidence="11 12">ACAM 611</strain>
    </source>
</reference>